<dbReference type="GO" id="GO:0020037">
    <property type="term" value="F:heme binding"/>
    <property type="evidence" value="ECO:0007669"/>
    <property type="project" value="InterPro"/>
</dbReference>
<accession>A0A0P1IFV3</accession>
<dbReference type="PANTHER" id="PTHR45655:SF13">
    <property type="entry name" value="SOLUBLE GUANYLATE CYCLASE GCY-32-RELATED"/>
    <property type="match status" value="1"/>
</dbReference>
<dbReference type="InterPro" id="IPR011644">
    <property type="entry name" value="Heme_NO-bd"/>
</dbReference>
<evidence type="ECO:0000313" key="2">
    <source>
        <dbReference type="EMBL" id="CUJ91374.1"/>
    </source>
</evidence>
<dbReference type="GO" id="GO:0004383">
    <property type="term" value="F:guanylate cyclase activity"/>
    <property type="evidence" value="ECO:0007669"/>
    <property type="project" value="TreeGrafter"/>
</dbReference>
<organism evidence="2 3">
    <name type="scientific">Shimia thalassica</name>
    <dbReference type="NCBI Taxonomy" id="1715693"/>
    <lineage>
        <taxon>Bacteria</taxon>
        <taxon>Pseudomonadati</taxon>
        <taxon>Pseudomonadota</taxon>
        <taxon>Alphaproteobacteria</taxon>
        <taxon>Rhodobacterales</taxon>
        <taxon>Roseobacteraceae</taxon>
    </lineage>
</organism>
<gene>
    <name evidence="2" type="ORF">PH7735_01359</name>
</gene>
<feature type="domain" description="Heme NO-binding" evidence="1">
    <location>
        <begin position="2"/>
        <end position="156"/>
    </location>
</feature>
<dbReference type="AlphaFoldDB" id="A0A0P1IFV3"/>
<dbReference type="RefSeq" id="WP_058310498.1">
    <property type="nucleotide sequence ID" value="NZ_CYTW01000001.1"/>
</dbReference>
<proteinExistence type="predicted"/>
<dbReference type="GO" id="GO:0008074">
    <property type="term" value="C:guanylate cyclase complex, soluble"/>
    <property type="evidence" value="ECO:0007669"/>
    <property type="project" value="TreeGrafter"/>
</dbReference>
<dbReference type="Proteomes" id="UP000051870">
    <property type="component" value="Unassembled WGS sequence"/>
</dbReference>
<dbReference type="EMBL" id="CYTW01000001">
    <property type="protein sequence ID" value="CUJ91374.1"/>
    <property type="molecule type" value="Genomic_DNA"/>
</dbReference>
<reference evidence="3" key="1">
    <citation type="submission" date="2015-09" db="EMBL/GenBank/DDBJ databases">
        <authorList>
            <person name="Rodrigo-Torres Lidia"/>
            <person name="Arahal R.David."/>
        </authorList>
    </citation>
    <scope>NUCLEOTIDE SEQUENCE [LARGE SCALE GENOMIC DNA]</scope>
    <source>
        <strain evidence="3">CECT 7735</strain>
    </source>
</reference>
<dbReference type="SUPFAM" id="SSF111126">
    <property type="entry name" value="Ligand-binding domain in the NO signalling and Golgi transport"/>
    <property type="match status" value="1"/>
</dbReference>
<dbReference type="InterPro" id="IPR024096">
    <property type="entry name" value="NO_sig/Golgi_transp_ligand-bd"/>
</dbReference>
<sequence length="197" mass="22165">MHGLINRAIQSFVCDTYGRARWRDVTRKADLEFTEFEAMLQYDDALTEAVLTASEQVLGVPRETVLEDIGTYLVSHPNVEALRRLLRFGGETFVEFLHSLDELPDRARLAVDDLHLPQMELQEHSYSCFSLVCTYPKPGFGHVMMGVLRTLADDYGALVFLEYREQNPGRGAEIVDVTLFESAFAEGRSFELGPAAG</sequence>
<protein>
    <submittedName>
        <fullName evidence="2">Heme NO binding protein</fullName>
    </submittedName>
</protein>
<dbReference type="GO" id="GO:0070482">
    <property type="term" value="P:response to oxygen levels"/>
    <property type="evidence" value="ECO:0007669"/>
    <property type="project" value="TreeGrafter"/>
</dbReference>
<dbReference type="GeneID" id="83880415"/>
<keyword evidence="3" id="KW-1185">Reference proteome</keyword>
<dbReference type="InterPro" id="IPR038158">
    <property type="entry name" value="H-NOX_domain_sf"/>
</dbReference>
<dbReference type="PANTHER" id="PTHR45655">
    <property type="entry name" value="GUANYLATE CYCLASE SOLUBLE SUBUNIT BETA-2"/>
    <property type="match status" value="1"/>
</dbReference>
<dbReference type="GO" id="GO:0019934">
    <property type="term" value="P:cGMP-mediated signaling"/>
    <property type="evidence" value="ECO:0007669"/>
    <property type="project" value="TreeGrafter"/>
</dbReference>
<evidence type="ECO:0000259" key="1">
    <source>
        <dbReference type="Pfam" id="PF07700"/>
    </source>
</evidence>
<name>A0A0P1IFV3_9RHOB</name>
<dbReference type="Pfam" id="PF07700">
    <property type="entry name" value="HNOB"/>
    <property type="match status" value="1"/>
</dbReference>
<dbReference type="STRING" id="1715693.PH7735_01359"/>
<dbReference type="Gene3D" id="3.90.1520.10">
    <property type="entry name" value="H-NOX domain"/>
    <property type="match status" value="1"/>
</dbReference>
<evidence type="ECO:0000313" key="3">
    <source>
        <dbReference type="Proteomes" id="UP000051870"/>
    </source>
</evidence>